<protein>
    <submittedName>
        <fullName evidence="2">Uncharacterized protein</fullName>
    </submittedName>
</protein>
<keyword evidence="3" id="KW-1185">Reference proteome</keyword>
<dbReference type="Proteomes" id="UP000515728">
    <property type="component" value="Chromosome"/>
</dbReference>
<gene>
    <name evidence="2" type="ORF">H6H00_26785</name>
</gene>
<feature type="compositionally biased region" description="Low complexity" evidence="1">
    <location>
        <begin position="57"/>
        <end position="67"/>
    </location>
</feature>
<evidence type="ECO:0000313" key="3">
    <source>
        <dbReference type="Proteomes" id="UP000515728"/>
    </source>
</evidence>
<evidence type="ECO:0000256" key="1">
    <source>
        <dbReference type="SAM" id="MobiDB-lite"/>
    </source>
</evidence>
<evidence type="ECO:0000313" key="2">
    <source>
        <dbReference type="EMBL" id="QNG51671.1"/>
    </source>
</evidence>
<dbReference type="RefSeq" id="WP_185718425.1">
    <property type="nucleotide sequence ID" value="NZ_BAAAWI010000001.1"/>
</dbReference>
<organism evidence="2 3">
    <name type="scientific">Pseudonocardia petroleophila</name>
    <dbReference type="NCBI Taxonomy" id="37331"/>
    <lineage>
        <taxon>Bacteria</taxon>
        <taxon>Bacillati</taxon>
        <taxon>Actinomycetota</taxon>
        <taxon>Actinomycetes</taxon>
        <taxon>Pseudonocardiales</taxon>
        <taxon>Pseudonocardiaceae</taxon>
        <taxon>Pseudonocardia</taxon>
    </lineage>
</organism>
<accession>A0A7G7MFW0</accession>
<feature type="region of interest" description="Disordered" evidence="1">
    <location>
        <begin position="50"/>
        <end position="83"/>
    </location>
</feature>
<dbReference type="EMBL" id="CP060131">
    <property type="protein sequence ID" value="QNG51671.1"/>
    <property type="molecule type" value="Genomic_DNA"/>
</dbReference>
<sequence>MIDNLADLESDFSVFHRVDDIYSLDGPRFFQWAYRITAYEGMVKMRWMAEDQKRSQQPDQTPAPQAPAKKKESVKQQPFGGLLLGNPELFEVTKVKG</sequence>
<reference evidence="2 3" key="1">
    <citation type="submission" date="2020-08" db="EMBL/GenBank/DDBJ databases">
        <authorList>
            <person name="Mo P."/>
        </authorList>
    </citation>
    <scope>NUCLEOTIDE SEQUENCE [LARGE SCALE GENOMIC DNA]</scope>
    <source>
        <strain evidence="2 3">CGMCC 4.1532</strain>
    </source>
</reference>
<dbReference type="AlphaFoldDB" id="A0A7G7MFW0"/>
<proteinExistence type="predicted"/>
<dbReference type="KEGG" id="ppel:H6H00_26785"/>
<name>A0A7G7MFW0_9PSEU</name>